<evidence type="ECO:0000256" key="6">
    <source>
        <dbReference type="ARBA" id="ARBA00038357"/>
    </source>
</evidence>
<evidence type="ECO:0000259" key="7">
    <source>
        <dbReference type="SMART" id="SM01117"/>
    </source>
</evidence>
<evidence type="ECO:0000313" key="9">
    <source>
        <dbReference type="Proteomes" id="UP001164286"/>
    </source>
</evidence>
<dbReference type="SUPFAM" id="SSF55856">
    <property type="entry name" value="Cytochrome b5-like heme/steroid binding domain"/>
    <property type="match status" value="1"/>
</dbReference>
<comment type="subcellular location">
    <subcellularLocation>
        <location evidence="1">Endoplasmic reticulum</location>
    </subcellularLocation>
</comment>
<reference evidence="8" key="1">
    <citation type="journal article" date="2022" name="G3 (Bethesda)">
        <title>High quality genome of the basidiomycete yeast Dioszegia hungarica PDD-24b-2 isolated from cloud water.</title>
        <authorList>
            <person name="Jarrige D."/>
            <person name="Haridas S."/>
            <person name="Bleykasten-Grosshans C."/>
            <person name="Joly M."/>
            <person name="Nadalig T."/>
            <person name="Sancelme M."/>
            <person name="Vuilleumier S."/>
            <person name="Grigoriev I.V."/>
            <person name="Amato P."/>
            <person name="Bringel F."/>
        </authorList>
    </citation>
    <scope>NUCLEOTIDE SEQUENCE</scope>
    <source>
        <strain evidence="8">PDD-24b-2</strain>
    </source>
</reference>
<name>A0AA38HDL8_9TREE</name>
<sequence>MSLSNPLNLILIPPILYLLYRRLVPSLPSTPSVLPNKYDENVYNWMPARHPDVLCHKSYTPVELAELDGRKNPNCGICLAIMRVGGDGKVSPELERTVFDVSAGASFYGPDGVYGNFAGRDASRGMAKQSFDDDMLTPIEQPLDALADLTPSEIDNMRGWHDHFSRKYIICGDLVNASSM</sequence>
<evidence type="ECO:0000256" key="4">
    <source>
        <dbReference type="ARBA" id="ARBA00022824"/>
    </source>
</evidence>
<dbReference type="InterPro" id="IPR036400">
    <property type="entry name" value="Cyt_B5-like_heme/steroid_sf"/>
</dbReference>
<dbReference type="PANTHER" id="PTHR10281">
    <property type="entry name" value="MEMBRANE-ASSOCIATED PROGESTERONE RECEPTOR COMPONENT-RELATED"/>
    <property type="match status" value="1"/>
</dbReference>
<proteinExistence type="inferred from homology"/>
<comment type="caution">
    <text evidence="8">The sequence shown here is derived from an EMBL/GenBank/DDBJ whole genome shotgun (WGS) entry which is preliminary data.</text>
</comment>
<dbReference type="InterPro" id="IPR001199">
    <property type="entry name" value="Cyt_B5-like_heme/steroid-bd"/>
</dbReference>
<keyword evidence="4" id="KW-0256">Endoplasmic reticulum</keyword>
<keyword evidence="3" id="KW-0479">Metal-binding</keyword>
<dbReference type="Gene3D" id="3.10.120.10">
    <property type="entry name" value="Cytochrome b5-like heme/steroid binding domain"/>
    <property type="match status" value="1"/>
</dbReference>
<gene>
    <name evidence="8" type="ORF">MKK02DRAFT_42555</name>
</gene>
<organism evidence="8 9">
    <name type="scientific">Dioszegia hungarica</name>
    <dbReference type="NCBI Taxonomy" id="4972"/>
    <lineage>
        <taxon>Eukaryota</taxon>
        <taxon>Fungi</taxon>
        <taxon>Dikarya</taxon>
        <taxon>Basidiomycota</taxon>
        <taxon>Agaricomycotina</taxon>
        <taxon>Tremellomycetes</taxon>
        <taxon>Tremellales</taxon>
        <taxon>Bulleribasidiaceae</taxon>
        <taxon>Dioszegia</taxon>
    </lineage>
</organism>
<dbReference type="Pfam" id="PF00173">
    <property type="entry name" value="Cyt-b5"/>
    <property type="match status" value="1"/>
</dbReference>
<keyword evidence="5" id="KW-0408">Iron</keyword>
<dbReference type="AlphaFoldDB" id="A0AA38HDL8"/>
<protein>
    <recommendedName>
        <fullName evidence="7">Cytochrome b5 heme-binding domain-containing protein</fullName>
    </recommendedName>
</protein>
<dbReference type="GO" id="GO:0016020">
    <property type="term" value="C:membrane"/>
    <property type="evidence" value="ECO:0007669"/>
    <property type="project" value="TreeGrafter"/>
</dbReference>
<keyword evidence="9" id="KW-1185">Reference proteome</keyword>
<dbReference type="PANTHER" id="PTHR10281:SF72">
    <property type="entry name" value="NEUDESIN"/>
    <property type="match status" value="1"/>
</dbReference>
<evidence type="ECO:0000313" key="8">
    <source>
        <dbReference type="EMBL" id="KAI9638165.1"/>
    </source>
</evidence>
<comment type="similarity">
    <text evidence="6">Belongs to the cytochrome b5 family. MAPR subfamily.</text>
</comment>
<evidence type="ECO:0000256" key="5">
    <source>
        <dbReference type="ARBA" id="ARBA00023004"/>
    </source>
</evidence>
<dbReference type="GO" id="GO:0005783">
    <property type="term" value="C:endoplasmic reticulum"/>
    <property type="evidence" value="ECO:0007669"/>
    <property type="project" value="UniProtKB-SubCell"/>
</dbReference>
<dbReference type="Proteomes" id="UP001164286">
    <property type="component" value="Unassembled WGS sequence"/>
</dbReference>
<dbReference type="RefSeq" id="XP_052947942.1">
    <property type="nucleotide sequence ID" value="XM_053092045.1"/>
</dbReference>
<keyword evidence="2" id="KW-0349">Heme</keyword>
<dbReference type="InterPro" id="IPR050577">
    <property type="entry name" value="MAPR/NEUFC/NENF-like"/>
</dbReference>
<dbReference type="SMART" id="SM01117">
    <property type="entry name" value="Cyt-b5"/>
    <property type="match status" value="1"/>
</dbReference>
<feature type="domain" description="Cytochrome b5 heme-binding" evidence="7">
    <location>
        <begin position="59"/>
        <end position="175"/>
    </location>
</feature>
<dbReference type="EMBL" id="JAKWFO010000003">
    <property type="protein sequence ID" value="KAI9638165.1"/>
    <property type="molecule type" value="Genomic_DNA"/>
</dbReference>
<evidence type="ECO:0000256" key="2">
    <source>
        <dbReference type="ARBA" id="ARBA00022617"/>
    </source>
</evidence>
<accession>A0AA38HDL8</accession>
<dbReference type="GeneID" id="77731250"/>
<evidence type="ECO:0000256" key="1">
    <source>
        <dbReference type="ARBA" id="ARBA00004240"/>
    </source>
</evidence>
<evidence type="ECO:0000256" key="3">
    <source>
        <dbReference type="ARBA" id="ARBA00022723"/>
    </source>
</evidence>
<dbReference type="GO" id="GO:0046872">
    <property type="term" value="F:metal ion binding"/>
    <property type="evidence" value="ECO:0007669"/>
    <property type="project" value="UniProtKB-KW"/>
</dbReference>